<name>A0ACC2QV48_9NEOP</name>
<dbReference type="Proteomes" id="UP001231649">
    <property type="component" value="Chromosome 7"/>
</dbReference>
<reference evidence="1" key="1">
    <citation type="submission" date="2023-03" db="EMBL/GenBank/DDBJ databases">
        <title>Chromosome-level genomes of two armyworms, Mythimna separata and Mythimna loreyi, provide insights into the biosynthesis and reception of sex pheromones.</title>
        <authorList>
            <person name="Zhao H."/>
        </authorList>
    </citation>
    <scope>NUCLEOTIDE SEQUENCE</scope>
    <source>
        <strain evidence="1">BeijingLab</strain>
    </source>
</reference>
<keyword evidence="2" id="KW-1185">Reference proteome</keyword>
<comment type="caution">
    <text evidence="1">The sequence shown here is derived from an EMBL/GenBank/DDBJ whole genome shotgun (WGS) entry which is preliminary data.</text>
</comment>
<accession>A0ACC2QV48</accession>
<dbReference type="EMBL" id="CM056783">
    <property type="protein sequence ID" value="KAJ8726801.1"/>
    <property type="molecule type" value="Genomic_DNA"/>
</dbReference>
<organism evidence="1 2">
    <name type="scientific">Mythimna loreyi</name>
    <dbReference type="NCBI Taxonomy" id="667449"/>
    <lineage>
        <taxon>Eukaryota</taxon>
        <taxon>Metazoa</taxon>
        <taxon>Ecdysozoa</taxon>
        <taxon>Arthropoda</taxon>
        <taxon>Hexapoda</taxon>
        <taxon>Insecta</taxon>
        <taxon>Pterygota</taxon>
        <taxon>Neoptera</taxon>
        <taxon>Endopterygota</taxon>
        <taxon>Lepidoptera</taxon>
        <taxon>Glossata</taxon>
        <taxon>Ditrysia</taxon>
        <taxon>Noctuoidea</taxon>
        <taxon>Noctuidae</taxon>
        <taxon>Noctuinae</taxon>
        <taxon>Hadenini</taxon>
        <taxon>Mythimna</taxon>
    </lineage>
</organism>
<sequence length="201" mass="22409">MSEETASPTLWDELTSPLNLVLIAIIVYLVYKIIKSNFESEVTVPPPPPSLPKLRKDLTVAEIKNYDGTQPDGRVLLAVNGIIFDVTKGKRFYGPGGPYSAFAGRDATRGLATGQVAASDKEYDDVSDLTADEVASAKEWEDQFRDYNATLVRSEEELQTLASFCEAVMLAKEGADRIRQSQRLSRRNRRRRVSDPVFRPP</sequence>
<evidence type="ECO:0000313" key="1">
    <source>
        <dbReference type="EMBL" id="KAJ8726801.1"/>
    </source>
</evidence>
<protein>
    <submittedName>
        <fullName evidence="1">Uncharacterized protein</fullName>
    </submittedName>
</protein>
<proteinExistence type="predicted"/>
<evidence type="ECO:0000313" key="2">
    <source>
        <dbReference type="Proteomes" id="UP001231649"/>
    </source>
</evidence>
<gene>
    <name evidence="1" type="ORF">PYW08_015198</name>
</gene>